<organism evidence="8 9">
    <name type="scientific">Brassica oleracea var. oleracea</name>
    <dbReference type="NCBI Taxonomy" id="109376"/>
    <lineage>
        <taxon>Eukaryota</taxon>
        <taxon>Viridiplantae</taxon>
        <taxon>Streptophyta</taxon>
        <taxon>Embryophyta</taxon>
        <taxon>Tracheophyta</taxon>
        <taxon>Spermatophyta</taxon>
        <taxon>Magnoliopsida</taxon>
        <taxon>eudicotyledons</taxon>
        <taxon>Gunneridae</taxon>
        <taxon>Pentapetalae</taxon>
        <taxon>rosids</taxon>
        <taxon>malvids</taxon>
        <taxon>Brassicales</taxon>
        <taxon>Brassicaceae</taxon>
        <taxon>Brassiceae</taxon>
        <taxon>Brassica</taxon>
    </lineage>
</organism>
<dbReference type="GO" id="GO:0005576">
    <property type="term" value="C:extracellular region"/>
    <property type="evidence" value="ECO:0007669"/>
    <property type="project" value="UniProtKB-SubCell"/>
</dbReference>
<keyword evidence="5" id="KW-0378">Hydrolase</keyword>
<evidence type="ECO:0000256" key="4">
    <source>
        <dbReference type="ARBA" id="ARBA00022729"/>
    </source>
</evidence>
<dbReference type="PANTHER" id="PTHR45650">
    <property type="entry name" value="GDSL-LIKE LIPASE/ACYLHYDROLASE-RELATED"/>
    <property type="match status" value="1"/>
</dbReference>
<dbReference type="Gene3D" id="3.40.50.1110">
    <property type="entry name" value="SGNH hydrolase"/>
    <property type="match status" value="1"/>
</dbReference>
<evidence type="ECO:0000313" key="9">
    <source>
        <dbReference type="Proteomes" id="UP000032141"/>
    </source>
</evidence>
<reference evidence="8 9" key="1">
    <citation type="journal article" date="2014" name="Genome Biol.">
        <title>Transcriptome and methylome profiling reveals relics of genome dominance in the mesopolyploid Brassica oleracea.</title>
        <authorList>
            <person name="Parkin I.A."/>
            <person name="Koh C."/>
            <person name="Tang H."/>
            <person name="Robinson S.J."/>
            <person name="Kagale S."/>
            <person name="Clarke W.E."/>
            <person name="Town C.D."/>
            <person name="Nixon J."/>
            <person name="Krishnakumar V."/>
            <person name="Bidwell S.L."/>
            <person name="Denoeud F."/>
            <person name="Belcram H."/>
            <person name="Links M.G."/>
            <person name="Just J."/>
            <person name="Clarke C."/>
            <person name="Bender T."/>
            <person name="Huebert T."/>
            <person name="Mason A.S."/>
            <person name="Pires J.C."/>
            <person name="Barker G."/>
            <person name="Moore J."/>
            <person name="Walley P.G."/>
            <person name="Manoli S."/>
            <person name="Batley J."/>
            <person name="Edwards D."/>
            <person name="Nelson M.N."/>
            <person name="Wang X."/>
            <person name="Paterson A.H."/>
            <person name="King G."/>
            <person name="Bancroft I."/>
            <person name="Chalhoub B."/>
            <person name="Sharpe A.G."/>
        </authorList>
    </citation>
    <scope>NUCLEOTIDE SEQUENCE</scope>
    <source>
        <strain evidence="8 9">cv. TO1000</strain>
    </source>
</reference>
<evidence type="ECO:0000313" key="8">
    <source>
        <dbReference type="EnsemblPlants" id="Bo5g071180.1"/>
    </source>
</evidence>
<dbReference type="Gramene" id="Bo5g071180.1">
    <property type="protein sequence ID" value="Bo5g071180.1"/>
    <property type="gene ID" value="Bo5g071180"/>
</dbReference>
<name>A0A0D3CFI6_BRAOL</name>
<evidence type="ECO:0000256" key="1">
    <source>
        <dbReference type="ARBA" id="ARBA00004613"/>
    </source>
</evidence>
<dbReference type="OMA" id="LDAGCCE"/>
<dbReference type="SUPFAM" id="SSF52266">
    <property type="entry name" value="SGNH hydrolase"/>
    <property type="match status" value="1"/>
</dbReference>
<evidence type="ECO:0000256" key="6">
    <source>
        <dbReference type="ARBA" id="ARBA00022963"/>
    </source>
</evidence>
<protein>
    <submittedName>
        <fullName evidence="8">Uncharacterized protein</fullName>
    </submittedName>
</protein>
<dbReference type="PANTHER" id="PTHR45650:SF51">
    <property type="entry name" value="BNAA05G17780D PROTEIN"/>
    <property type="match status" value="1"/>
</dbReference>
<evidence type="ECO:0000256" key="7">
    <source>
        <dbReference type="ARBA" id="ARBA00023098"/>
    </source>
</evidence>
<dbReference type="Proteomes" id="UP000032141">
    <property type="component" value="Chromosome C5"/>
</dbReference>
<accession>A0A0D3CFI6</accession>
<keyword evidence="4" id="KW-0732">Signal</keyword>
<evidence type="ECO:0000256" key="2">
    <source>
        <dbReference type="ARBA" id="ARBA00008668"/>
    </source>
</evidence>
<dbReference type="CDD" id="cd01837">
    <property type="entry name" value="SGNH_plant_lipase_like"/>
    <property type="match status" value="1"/>
</dbReference>
<evidence type="ECO:0000256" key="3">
    <source>
        <dbReference type="ARBA" id="ARBA00022525"/>
    </source>
</evidence>
<dbReference type="InterPro" id="IPR051238">
    <property type="entry name" value="GDSL_esterase/lipase"/>
</dbReference>
<sequence>MALIMAEEARTQLVPCYFVFGDSVFDNGNNNDLNTTVKVNYSPYGIDFARGPTGRFSNGRNIPDFIAELMGFSDYIPPFAGASPQQAHTGINYASGAAGILEETSYHLGDKISFEKQIKNHRTIIMTANVPSEKLEKCLYTINIGSNDYLNNYFMQGDKYNTSRTFTYDQYAEFLIGRYRSYLKGDKISFEKQIKNHRTIIMTANVPSEKLEKCLYTINIGSNDYLNNYFMQGDKYNTSRTFTYDQYAEFLIGRYRSYLKLLYVQGARKVGLFGVSKLGCTPRMIASHGDGLGCAAEVNKAVESFNKNLKDLVSEFNTNFNDAKITFVDIFTSQTPLAYAALGFTETQKNCCSVESGAELCAANKPVCEFRRRYVYWDKVHSTEAANMFVANSAFARATAFPYSLALLAVL</sequence>
<keyword evidence="6" id="KW-0442">Lipid degradation</keyword>
<dbReference type="Pfam" id="PF00657">
    <property type="entry name" value="Lipase_GDSL"/>
    <property type="match status" value="2"/>
</dbReference>
<dbReference type="InterPro" id="IPR001087">
    <property type="entry name" value="GDSL"/>
</dbReference>
<keyword evidence="9" id="KW-1185">Reference proteome</keyword>
<comment type="subcellular location">
    <subcellularLocation>
        <location evidence="1">Secreted</location>
    </subcellularLocation>
</comment>
<reference evidence="8" key="2">
    <citation type="submission" date="2015-03" db="UniProtKB">
        <authorList>
            <consortium name="EnsemblPlants"/>
        </authorList>
    </citation>
    <scope>IDENTIFICATION</scope>
</reference>
<dbReference type="InterPro" id="IPR035669">
    <property type="entry name" value="SGNH_plant_lipase-like"/>
</dbReference>
<dbReference type="GO" id="GO:0016788">
    <property type="term" value="F:hydrolase activity, acting on ester bonds"/>
    <property type="evidence" value="ECO:0007669"/>
    <property type="project" value="InterPro"/>
</dbReference>
<comment type="similarity">
    <text evidence="2">Belongs to the 'GDSL' lipolytic enzyme family.</text>
</comment>
<dbReference type="EnsemblPlants" id="Bo5g071180.1">
    <property type="protein sequence ID" value="Bo5g071180.1"/>
    <property type="gene ID" value="Bo5g071180"/>
</dbReference>
<dbReference type="InterPro" id="IPR036514">
    <property type="entry name" value="SGNH_hydro_sf"/>
</dbReference>
<evidence type="ECO:0000256" key="5">
    <source>
        <dbReference type="ARBA" id="ARBA00022801"/>
    </source>
</evidence>
<dbReference type="GO" id="GO:0016042">
    <property type="term" value="P:lipid catabolic process"/>
    <property type="evidence" value="ECO:0007669"/>
    <property type="project" value="UniProtKB-KW"/>
</dbReference>
<proteinExistence type="inferred from homology"/>
<dbReference type="STRING" id="109376.A0A0D3CFI6"/>
<keyword evidence="7" id="KW-0443">Lipid metabolism</keyword>
<dbReference type="HOGENOM" id="CLU_015101_0_0_1"/>
<keyword evidence="3" id="KW-0964">Secreted</keyword>
<dbReference type="AlphaFoldDB" id="A0A0D3CFI6"/>